<comment type="caution">
    <text evidence="10">The sequence shown here is derived from an EMBL/GenBank/DDBJ whole genome shotgun (WGS) entry which is preliminary data.</text>
</comment>
<dbReference type="PANTHER" id="PTHR46173">
    <property type="entry name" value="CCA TRNA NUCLEOTIDYLTRANSFERASE 1, MITOCHONDRIAL"/>
    <property type="match status" value="1"/>
</dbReference>
<evidence type="ECO:0000256" key="6">
    <source>
        <dbReference type="ARBA" id="ARBA00022723"/>
    </source>
</evidence>
<dbReference type="InterPro" id="IPR050264">
    <property type="entry name" value="Bact_CCA-adding_enz_type3_sf"/>
</dbReference>
<keyword evidence="11" id="KW-1185">Reference proteome</keyword>
<keyword evidence="8" id="KW-0694">RNA-binding</keyword>
<keyword evidence="3 8" id="KW-0808">Transferase</keyword>
<evidence type="ECO:0000256" key="5">
    <source>
        <dbReference type="ARBA" id="ARBA00022695"/>
    </source>
</evidence>
<dbReference type="AlphaFoldDB" id="A0A5N5TNE6"/>
<evidence type="ECO:0000256" key="7">
    <source>
        <dbReference type="ARBA" id="ARBA00022842"/>
    </source>
</evidence>
<keyword evidence="7" id="KW-0460">Magnesium</keyword>
<dbReference type="Pfam" id="PF01743">
    <property type="entry name" value="PolyA_pol"/>
    <property type="match status" value="1"/>
</dbReference>
<dbReference type="InterPro" id="IPR002646">
    <property type="entry name" value="PolA_pol_head_dom"/>
</dbReference>
<dbReference type="PANTHER" id="PTHR46173:SF1">
    <property type="entry name" value="CCA TRNA NUCLEOTIDYLTRANSFERASE 1, MITOCHONDRIAL"/>
    <property type="match status" value="1"/>
</dbReference>
<dbReference type="GO" id="GO:0016779">
    <property type="term" value="F:nucleotidyltransferase activity"/>
    <property type="evidence" value="ECO:0007669"/>
    <property type="project" value="UniProtKB-KW"/>
</dbReference>
<reference evidence="10 11" key="1">
    <citation type="journal article" date="2019" name="PLoS Biol.">
        <title>Sex chromosomes control vertical transmission of feminizing Wolbachia symbionts in an isopod.</title>
        <authorList>
            <person name="Becking T."/>
            <person name="Chebbi M.A."/>
            <person name="Giraud I."/>
            <person name="Moumen B."/>
            <person name="Laverre T."/>
            <person name="Caubet Y."/>
            <person name="Peccoud J."/>
            <person name="Gilbert C."/>
            <person name="Cordaux R."/>
        </authorList>
    </citation>
    <scope>NUCLEOTIDE SEQUENCE [LARGE SCALE GENOMIC DNA]</scope>
    <source>
        <strain evidence="10">ANa2</strain>
        <tissue evidence="10">Whole body excluding digestive tract and cuticle</tissue>
    </source>
</reference>
<evidence type="ECO:0000256" key="1">
    <source>
        <dbReference type="ARBA" id="ARBA00001946"/>
    </source>
</evidence>
<dbReference type="Gene3D" id="3.30.460.10">
    <property type="entry name" value="Beta Polymerase, domain 2"/>
    <property type="match status" value="1"/>
</dbReference>
<protein>
    <recommendedName>
        <fullName evidence="9">Poly A polymerase head domain-containing protein</fullName>
    </recommendedName>
</protein>
<dbReference type="Proteomes" id="UP000326759">
    <property type="component" value="Unassembled WGS sequence"/>
</dbReference>
<dbReference type="InterPro" id="IPR043519">
    <property type="entry name" value="NT_sf"/>
</dbReference>
<keyword evidence="4" id="KW-0819">tRNA processing</keyword>
<organism evidence="10 11">
    <name type="scientific">Armadillidium nasatum</name>
    <dbReference type="NCBI Taxonomy" id="96803"/>
    <lineage>
        <taxon>Eukaryota</taxon>
        <taxon>Metazoa</taxon>
        <taxon>Ecdysozoa</taxon>
        <taxon>Arthropoda</taxon>
        <taxon>Crustacea</taxon>
        <taxon>Multicrustacea</taxon>
        <taxon>Malacostraca</taxon>
        <taxon>Eumalacostraca</taxon>
        <taxon>Peracarida</taxon>
        <taxon>Isopoda</taxon>
        <taxon>Oniscidea</taxon>
        <taxon>Crinocheta</taxon>
        <taxon>Armadillidiidae</taxon>
        <taxon>Armadillidium</taxon>
    </lineage>
</organism>
<evidence type="ECO:0000313" key="10">
    <source>
        <dbReference type="EMBL" id="KAB7507703.1"/>
    </source>
</evidence>
<sequence length="73" mass="8203">MATLHITMKISFDKMKFILRPSVSILQNAFSKHNYEIRVVGGAVRDLLMDKNPTDLDIATTATPTEMMDIFSA</sequence>
<dbReference type="GO" id="GO:1990180">
    <property type="term" value="P:mitochondrial tRNA 3'-end processing"/>
    <property type="evidence" value="ECO:0007669"/>
    <property type="project" value="TreeGrafter"/>
</dbReference>
<evidence type="ECO:0000256" key="2">
    <source>
        <dbReference type="ARBA" id="ARBA00007265"/>
    </source>
</evidence>
<accession>A0A5N5TNE6</accession>
<evidence type="ECO:0000256" key="8">
    <source>
        <dbReference type="RuleBase" id="RU003953"/>
    </source>
</evidence>
<feature type="domain" description="Poly A polymerase head" evidence="9">
    <location>
        <begin position="37"/>
        <end position="72"/>
    </location>
</feature>
<proteinExistence type="inferred from homology"/>
<keyword evidence="5" id="KW-0548">Nucleotidyltransferase</keyword>
<evidence type="ECO:0000256" key="4">
    <source>
        <dbReference type="ARBA" id="ARBA00022694"/>
    </source>
</evidence>
<keyword evidence="6" id="KW-0479">Metal-binding</keyword>
<comment type="cofactor">
    <cofactor evidence="1">
        <name>Mg(2+)</name>
        <dbReference type="ChEBI" id="CHEBI:18420"/>
    </cofactor>
</comment>
<comment type="similarity">
    <text evidence="2 8">Belongs to the tRNA nucleotidyltransferase/poly(A) polymerase family.</text>
</comment>
<evidence type="ECO:0000256" key="3">
    <source>
        <dbReference type="ARBA" id="ARBA00022679"/>
    </source>
</evidence>
<evidence type="ECO:0000259" key="9">
    <source>
        <dbReference type="Pfam" id="PF01743"/>
    </source>
</evidence>
<evidence type="ECO:0000313" key="11">
    <source>
        <dbReference type="Proteomes" id="UP000326759"/>
    </source>
</evidence>
<dbReference type="EMBL" id="SEYY01000258">
    <property type="protein sequence ID" value="KAB7507703.1"/>
    <property type="molecule type" value="Genomic_DNA"/>
</dbReference>
<dbReference type="GO" id="GO:0046872">
    <property type="term" value="F:metal ion binding"/>
    <property type="evidence" value="ECO:0007669"/>
    <property type="project" value="UniProtKB-KW"/>
</dbReference>
<dbReference type="GO" id="GO:0000049">
    <property type="term" value="F:tRNA binding"/>
    <property type="evidence" value="ECO:0007669"/>
    <property type="project" value="TreeGrafter"/>
</dbReference>
<dbReference type="OrthoDB" id="445712at2759"/>
<name>A0A5N5TNE6_9CRUS</name>
<dbReference type="GO" id="GO:0001680">
    <property type="term" value="P:tRNA 3'-terminal CCA addition"/>
    <property type="evidence" value="ECO:0007669"/>
    <property type="project" value="TreeGrafter"/>
</dbReference>
<gene>
    <name evidence="10" type="ORF">Anas_03375</name>
</gene>
<dbReference type="SUPFAM" id="SSF81301">
    <property type="entry name" value="Nucleotidyltransferase"/>
    <property type="match status" value="1"/>
</dbReference>
<dbReference type="GO" id="GO:0005739">
    <property type="term" value="C:mitochondrion"/>
    <property type="evidence" value="ECO:0007669"/>
    <property type="project" value="TreeGrafter"/>
</dbReference>